<proteinExistence type="predicted"/>
<dbReference type="EMBL" id="CAIJEO010000008">
    <property type="protein sequence ID" value="CAD0097358.1"/>
    <property type="molecule type" value="Genomic_DNA"/>
</dbReference>
<dbReference type="OrthoDB" id="3893615at2759"/>
<evidence type="ECO:0000313" key="2">
    <source>
        <dbReference type="Proteomes" id="UP000714618"/>
    </source>
</evidence>
<evidence type="ECO:0000313" key="1">
    <source>
        <dbReference type="EMBL" id="CAD0097358.1"/>
    </source>
</evidence>
<dbReference type="Proteomes" id="UP000714618">
    <property type="component" value="Unassembled WGS sequence"/>
</dbReference>
<comment type="caution">
    <text evidence="1">The sequence shown here is derived from an EMBL/GenBank/DDBJ whole genome shotgun (WGS) entry which is preliminary data.</text>
</comment>
<accession>A0A9N8K1V4</accession>
<reference evidence="1" key="1">
    <citation type="submission" date="2020-06" db="EMBL/GenBank/DDBJ databases">
        <authorList>
            <person name="Onetto C."/>
        </authorList>
    </citation>
    <scope>NUCLEOTIDE SEQUENCE</scope>
</reference>
<name>A0A9N8K1V4_9PEZI</name>
<gene>
    <name evidence="1" type="ORF">AWRI4233_LOCUS6182</name>
</gene>
<sequence length="183" mass="20864">MDTDLEVDLTSKPTLVRFVIEDLSPTEWQAEHERVRAELGDEAYLALRESEFKQKSESVLKMIVTGQWKIPSIKGSQQPDRISLANGREFRVGVAQGVPEDISEAMYASFENEGEFEVPEEWLEFEVTAEELAKEERQASEERLRKEEKHKLDILEGRLSLRNFGKGCLTSAESESDLDKGKT</sequence>
<dbReference type="AlphaFoldDB" id="A0A9N8K1V4"/>
<protein>
    <submittedName>
        <fullName evidence="1">Uncharacterized protein</fullName>
    </submittedName>
</protein>
<keyword evidence="2" id="KW-1185">Reference proteome</keyword>
<organism evidence="1 2">
    <name type="scientific">Aureobasidium mustum</name>
    <dbReference type="NCBI Taxonomy" id="2773714"/>
    <lineage>
        <taxon>Eukaryota</taxon>
        <taxon>Fungi</taxon>
        <taxon>Dikarya</taxon>
        <taxon>Ascomycota</taxon>
        <taxon>Pezizomycotina</taxon>
        <taxon>Dothideomycetes</taxon>
        <taxon>Dothideomycetidae</taxon>
        <taxon>Dothideales</taxon>
        <taxon>Saccotheciaceae</taxon>
        <taxon>Aureobasidium</taxon>
    </lineage>
</organism>